<sequence>MTNFFNKLSNLLEAIDNKAAETASSSRNKNNINDTNNDISEMNSFGDFNEDFENPQEKTQGKDTQEELEELKQQAHQDQIRLVALEEQLKEATGENSELSKLLSSSSEKDKKNQAQIQQKKRELITLKTKLDRLIQNDDKLNDDSKFEEILNQLKNDLKAIEEENDQLQLETSGKEIQIKEIETKIDEKNEIIKKYEDELSETRSKAINKLSNSVESSEFLSNIEKFEKQRNDLKESIQKAQQKSAALEASIRELQEEANLEIKDEKKSIEKIQTELFKTKTSNETTRHEIDLINGQSKQELIEIEKTYQNSFENDKKLNEKELSRIKFRLESESIGQDRNINLIKAQSEIDQLQIKKAELLAIIEKQKSNEMEMKKREKRNENEIDAVPLVTLLPHSTIDTLYQPVENFDKTVTKIGHFFQKHPIYRLCIIILLFVCNIAFLFSLF</sequence>
<feature type="compositionally biased region" description="Low complexity" evidence="2">
    <location>
        <begin position="97"/>
        <end position="106"/>
    </location>
</feature>
<keyword evidence="1" id="KW-0175">Coiled coil</keyword>
<evidence type="ECO:0000256" key="2">
    <source>
        <dbReference type="SAM" id="MobiDB-lite"/>
    </source>
</evidence>
<proteinExistence type="predicted"/>
<evidence type="ECO:0000313" key="5">
    <source>
        <dbReference type="Proteomes" id="UP001470230"/>
    </source>
</evidence>
<accession>A0ABR2LAV3</accession>
<feature type="coiled-coil region" evidence="1">
    <location>
        <begin position="344"/>
        <end position="371"/>
    </location>
</feature>
<keyword evidence="3" id="KW-1133">Transmembrane helix</keyword>
<keyword evidence="3" id="KW-0472">Membrane</keyword>
<feature type="region of interest" description="Disordered" evidence="2">
    <location>
        <begin position="93"/>
        <end position="117"/>
    </location>
</feature>
<name>A0ABR2LAV3_9EUKA</name>
<comment type="caution">
    <text evidence="4">The sequence shown here is derived from an EMBL/GenBank/DDBJ whole genome shotgun (WGS) entry which is preliminary data.</text>
</comment>
<feature type="region of interest" description="Disordered" evidence="2">
    <location>
        <begin position="20"/>
        <end position="75"/>
    </location>
</feature>
<keyword evidence="5" id="KW-1185">Reference proteome</keyword>
<keyword evidence="3" id="KW-0812">Transmembrane</keyword>
<gene>
    <name evidence="4" type="ORF">M9Y10_002820</name>
</gene>
<feature type="compositionally biased region" description="Low complexity" evidence="2">
    <location>
        <begin position="28"/>
        <end position="39"/>
    </location>
</feature>
<feature type="transmembrane region" description="Helical" evidence="3">
    <location>
        <begin position="426"/>
        <end position="446"/>
    </location>
</feature>
<evidence type="ECO:0008006" key="6">
    <source>
        <dbReference type="Google" id="ProtNLM"/>
    </source>
</evidence>
<protein>
    <recommendedName>
        <fullName evidence="6">Viral A-type inclusion protein</fullName>
    </recommendedName>
</protein>
<reference evidence="4 5" key="1">
    <citation type="submission" date="2024-04" db="EMBL/GenBank/DDBJ databases">
        <title>Tritrichomonas musculus Genome.</title>
        <authorList>
            <person name="Alves-Ferreira E."/>
            <person name="Grigg M."/>
            <person name="Lorenzi H."/>
            <person name="Galac M."/>
        </authorList>
    </citation>
    <scope>NUCLEOTIDE SEQUENCE [LARGE SCALE GENOMIC DNA]</scope>
    <source>
        <strain evidence="4 5">EAF2021</strain>
    </source>
</reference>
<organism evidence="4 5">
    <name type="scientific">Tritrichomonas musculus</name>
    <dbReference type="NCBI Taxonomy" id="1915356"/>
    <lineage>
        <taxon>Eukaryota</taxon>
        <taxon>Metamonada</taxon>
        <taxon>Parabasalia</taxon>
        <taxon>Tritrichomonadida</taxon>
        <taxon>Tritrichomonadidae</taxon>
        <taxon>Tritrichomonas</taxon>
    </lineage>
</organism>
<dbReference type="EMBL" id="JAPFFF010000001">
    <property type="protein sequence ID" value="KAK8900493.1"/>
    <property type="molecule type" value="Genomic_DNA"/>
</dbReference>
<evidence type="ECO:0000313" key="4">
    <source>
        <dbReference type="EMBL" id="KAK8900493.1"/>
    </source>
</evidence>
<evidence type="ECO:0000256" key="3">
    <source>
        <dbReference type="SAM" id="Phobius"/>
    </source>
</evidence>
<dbReference type="Proteomes" id="UP001470230">
    <property type="component" value="Unassembled WGS sequence"/>
</dbReference>
<evidence type="ECO:0000256" key="1">
    <source>
        <dbReference type="SAM" id="Coils"/>
    </source>
</evidence>
<feature type="compositionally biased region" description="Basic and acidic residues" evidence="2">
    <location>
        <begin position="55"/>
        <end position="75"/>
    </location>
</feature>